<dbReference type="STRING" id="1782.AWC18_00585"/>
<keyword evidence="1" id="KW-0732">Signal</keyword>
<evidence type="ECO:0000256" key="1">
    <source>
        <dbReference type="SAM" id="SignalP"/>
    </source>
</evidence>
<evidence type="ECO:0000313" key="4">
    <source>
        <dbReference type="Proteomes" id="UP000193108"/>
    </source>
</evidence>
<feature type="chain" id="PRO_5010865140" description="DUF5642 domain-containing protein" evidence="1">
    <location>
        <begin position="29"/>
        <end position="229"/>
    </location>
</feature>
<dbReference type="InterPro" id="IPR041313">
    <property type="entry name" value="DUF5642"/>
</dbReference>
<keyword evidence="4" id="KW-1185">Reference proteome</keyword>
<comment type="caution">
    <text evidence="3">The sequence shown here is derived from an EMBL/GenBank/DDBJ whole genome shotgun (WGS) entry which is preliminary data.</text>
</comment>
<sequence>MAQVALGKLAAVLTIRAVLALGCVCLLAACSSGPAEVYADIGEVATLKSSFGPEYQVRVIPRTGIEPKLLAGTALPPGLTYEPPNCSKFAISQQLPQGIQGNMAAVAAEGEGNRFITIALETSEPVPLTEPGRSCRRIGFSGAQMRGLIELVDVPHIDGVKTLGVHRVIEAVAGGKARVGELYNYSAYFGSYQVIVTANPLVKPNEPITPVDTDKARELLVAAVDAIRD</sequence>
<evidence type="ECO:0000313" key="3">
    <source>
        <dbReference type="EMBL" id="ORW24155.1"/>
    </source>
</evidence>
<proteinExistence type="predicted"/>
<protein>
    <recommendedName>
        <fullName evidence="2">DUF5642 domain-containing protein</fullName>
    </recommendedName>
</protein>
<dbReference type="EMBL" id="LQPI01000023">
    <property type="protein sequence ID" value="ORW24155.1"/>
    <property type="molecule type" value="Genomic_DNA"/>
</dbReference>
<dbReference type="Pfam" id="PF18702">
    <property type="entry name" value="DUF5642"/>
    <property type="match status" value="1"/>
</dbReference>
<dbReference type="AlphaFoldDB" id="A0A1X1ZLI3"/>
<organism evidence="3 4">
    <name type="scientific">Mycolicibacter nonchromogenicus</name>
    <name type="common">Mycobacterium nonchromogenicum</name>
    <dbReference type="NCBI Taxonomy" id="1782"/>
    <lineage>
        <taxon>Bacteria</taxon>
        <taxon>Bacillati</taxon>
        <taxon>Actinomycetota</taxon>
        <taxon>Actinomycetes</taxon>
        <taxon>Mycobacteriales</taxon>
        <taxon>Mycobacteriaceae</taxon>
        <taxon>Mycolicibacter</taxon>
    </lineage>
</organism>
<dbReference type="RefSeq" id="WP_064996718.1">
    <property type="nucleotide sequence ID" value="NZ_LQPI01000023.1"/>
</dbReference>
<dbReference type="Proteomes" id="UP000193108">
    <property type="component" value="Unassembled WGS sequence"/>
</dbReference>
<evidence type="ECO:0000259" key="2">
    <source>
        <dbReference type="Pfam" id="PF18702"/>
    </source>
</evidence>
<feature type="signal peptide" evidence="1">
    <location>
        <begin position="1"/>
        <end position="28"/>
    </location>
</feature>
<feature type="domain" description="DUF5642" evidence="2">
    <location>
        <begin position="40"/>
        <end position="228"/>
    </location>
</feature>
<reference evidence="3 4" key="1">
    <citation type="submission" date="2016-01" db="EMBL/GenBank/DDBJ databases">
        <title>The new phylogeny of the genus Mycobacterium.</title>
        <authorList>
            <person name="Tarcisio F."/>
            <person name="Conor M."/>
            <person name="Antonella G."/>
            <person name="Elisabetta G."/>
            <person name="Giulia F.S."/>
            <person name="Sara T."/>
            <person name="Anna F."/>
            <person name="Clotilde B."/>
            <person name="Roberto B."/>
            <person name="Veronica D.S."/>
            <person name="Fabio R."/>
            <person name="Monica P."/>
            <person name="Olivier J."/>
            <person name="Enrico T."/>
            <person name="Nicola S."/>
        </authorList>
    </citation>
    <scope>NUCLEOTIDE SEQUENCE [LARGE SCALE GENOMIC DNA]</scope>
    <source>
        <strain evidence="3 4">DSM 44164</strain>
    </source>
</reference>
<name>A0A1X1ZLI3_MYCNO</name>
<gene>
    <name evidence="3" type="ORF">AWC18_00585</name>
</gene>
<accession>A0A1X1ZLI3</accession>